<sequence>MLCVRKLTFVDRSEPAALWRRDLKKQWYCDDLVAVRVHDSNQKVLGSTIPSCFSVPSEASQSTVCVSWVDEDPVEEPVAPDSAALEAPENTPQPADEGDQPAPATSSQAPESADAAEGNPADTSADAADTEGPANGAATPLNPPPVESPDAPSDDAPLANSGATASATLPPSEAANPAAVLADDAAPPTSPQAPLTVSSDSGAGAGEENGGVDGECPTSEAARKRSFSSCMPIGVAHAPKGVLHFEIITMFGTRVAACEANVQSILKADSSESPIVQHYGVLITPANAKADGANTIHAVLEFSVVVGTTDVASVVSLAAGAAYSPIATQLRHGNTCAFSTNTFYFPDRFLSGDSVYIVSNVLCVESLSDNPVRLEIALPEDLKRMHVLPAKKAVLNGRGKRAYFACTWDVFSPYVASAAGADDDAGRTSAGFHVLIRDGTENRAPVDIGLVGGPPQTDAECVSPYMFFVNHARVTNNSCSVAEDAILMDILPISLVTRAGA</sequence>
<accession>A0AAW0EPL8</accession>
<name>A0AAW0EPL8_9TRYP</name>
<organism evidence="2 3">
    <name type="scientific">Novymonas esmeraldas</name>
    <dbReference type="NCBI Taxonomy" id="1808958"/>
    <lineage>
        <taxon>Eukaryota</taxon>
        <taxon>Discoba</taxon>
        <taxon>Euglenozoa</taxon>
        <taxon>Kinetoplastea</taxon>
        <taxon>Metakinetoplastina</taxon>
        <taxon>Trypanosomatida</taxon>
        <taxon>Trypanosomatidae</taxon>
        <taxon>Novymonas</taxon>
    </lineage>
</organism>
<evidence type="ECO:0000313" key="3">
    <source>
        <dbReference type="Proteomes" id="UP001430356"/>
    </source>
</evidence>
<proteinExistence type="predicted"/>
<dbReference type="Proteomes" id="UP001430356">
    <property type="component" value="Unassembled WGS sequence"/>
</dbReference>
<evidence type="ECO:0000313" key="2">
    <source>
        <dbReference type="EMBL" id="KAK7194808.1"/>
    </source>
</evidence>
<evidence type="ECO:0000256" key="1">
    <source>
        <dbReference type="SAM" id="MobiDB-lite"/>
    </source>
</evidence>
<feature type="region of interest" description="Disordered" evidence="1">
    <location>
        <begin position="183"/>
        <end position="220"/>
    </location>
</feature>
<feature type="compositionally biased region" description="Polar residues" evidence="1">
    <location>
        <begin position="192"/>
        <end position="201"/>
    </location>
</feature>
<dbReference type="AlphaFoldDB" id="A0AAW0EPL8"/>
<reference evidence="2 3" key="1">
    <citation type="journal article" date="2021" name="MBio">
        <title>A New Model Trypanosomatid, Novymonas esmeraldas: Genomic Perception of Its 'Candidatus Pandoraea novymonadis' Endosymbiont.</title>
        <authorList>
            <person name="Zakharova A."/>
            <person name="Saura A."/>
            <person name="Butenko A."/>
            <person name="Podesvova L."/>
            <person name="Warmusova S."/>
            <person name="Kostygov A.Y."/>
            <person name="Nenarokova A."/>
            <person name="Lukes J."/>
            <person name="Opperdoes F.R."/>
            <person name="Yurchenko V."/>
        </authorList>
    </citation>
    <scope>NUCLEOTIDE SEQUENCE [LARGE SCALE GENOMIC DNA]</scope>
    <source>
        <strain evidence="2 3">E262AT.01</strain>
    </source>
</reference>
<feature type="region of interest" description="Disordered" evidence="1">
    <location>
        <begin position="75"/>
        <end position="171"/>
    </location>
</feature>
<protein>
    <submittedName>
        <fullName evidence="2">Uncharacterized protein</fullName>
    </submittedName>
</protein>
<feature type="compositionally biased region" description="Gly residues" evidence="1">
    <location>
        <begin position="203"/>
        <end position="213"/>
    </location>
</feature>
<comment type="caution">
    <text evidence="2">The sequence shown here is derived from an EMBL/GenBank/DDBJ whole genome shotgun (WGS) entry which is preliminary data.</text>
</comment>
<keyword evidence="3" id="KW-1185">Reference proteome</keyword>
<gene>
    <name evidence="2" type="ORF">NESM_000401200</name>
</gene>
<dbReference type="EMBL" id="JAECZO010000042">
    <property type="protein sequence ID" value="KAK7194808.1"/>
    <property type="molecule type" value="Genomic_DNA"/>
</dbReference>